<keyword evidence="3" id="KW-0964">Secreted</keyword>
<keyword evidence="4" id="KW-0547">Nucleotide-binding</keyword>
<evidence type="ECO:0000256" key="4">
    <source>
        <dbReference type="PROSITE-ProRule" id="PRU10141"/>
    </source>
</evidence>
<evidence type="ECO:0000259" key="6">
    <source>
        <dbReference type="PROSITE" id="PS50011"/>
    </source>
</evidence>
<feature type="region of interest" description="Disordered" evidence="5">
    <location>
        <begin position="334"/>
        <end position="370"/>
    </location>
</feature>
<feature type="binding site" evidence="4">
    <location>
        <position position="409"/>
    </location>
    <ligand>
        <name>ATP</name>
        <dbReference type="ChEBI" id="CHEBI:30616"/>
    </ligand>
</feature>
<dbReference type="EMBL" id="BLAL01000246">
    <property type="protein sequence ID" value="GES96031.1"/>
    <property type="molecule type" value="Genomic_DNA"/>
</dbReference>
<dbReference type="GO" id="GO:0004672">
    <property type="term" value="F:protein kinase activity"/>
    <property type="evidence" value="ECO:0007669"/>
    <property type="project" value="InterPro"/>
</dbReference>
<dbReference type="PANTHER" id="PTHR37171:SF1">
    <property type="entry name" value="SERINE_THREONINE-PROTEIN KINASE YRZF-RELATED"/>
    <property type="match status" value="1"/>
</dbReference>
<comment type="subcellular location">
    <subcellularLocation>
        <location evidence="1">Host cell</location>
    </subcellularLocation>
    <subcellularLocation>
        <location evidence="2">Secreted</location>
    </subcellularLocation>
</comment>
<evidence type="ECO:0000313" key="8">
    <source>
        <dbReference type="Proteomes" id="UP000615446"/>
    </source>
</evidence>
<dbReference type="GO" id="GO:0043657">
    <property type="term" value="C:host cell"/>
    <property type="evidence" value="ECO:0007669"/>
    <property type="project" value="UniProtKB-SubCell"/>
</dbReference>
<dbReference type="Proteomes" id="UP000615446">
    <property type="component" value="Unassembled WGS sequence"/>
</dbReference>
<dbReference type="Pfam" id="PF20147">
    <property type="entry name" value="Crinkler"/>
    <property type="match status" value="1"/>
</dbReference>
<keyword evidence="4" id="KW-0067">ATP-binding</keyword>
<dbReference type="Gene3D" id="1.10.510.10">
    <property type="entry name" value="Transferase(Phosphotransferase) domain 1"/>
    <property type="match status" value="1"/>
</dbReference>
<gene>
    <name evidence="7" type="ORF">RCL2_002267700</name>
</gene>
<keyword evidence="7" id="KW-0808">Transferase</keyword>
<evidence type="ECO:0000256" key="1">
    <source>
        <dbReference type="ARBA" id="ARBA00004340"/>
    </source>
</evidence>
<dbReference type="Pfam" id="PF00069">
    <property type="entry name" value="Pkinase"/>
    <property type="match status" value="1"/>
</dbReference>
<dbReference type="PROSITE" id="PS00107">
    <property type="entry name" value="PROTEIN_KINASE_ATP"/>
    <property type="match status" value="1"/>
</dbReference>
<feature type="compositionally biased region" description="Low complexity" evidence="5">
    <location>
        <begin position="355"/>
        <end position="370"/>
    </location>
</feature>
<accession>A0A8H3M1R1</accession>
<evidence type="ECO:0000256" key="3">
    <source>
        <dbReference type="ARBA" id="ARBA00022525"/>
    </source>
</evidence>
<dbReference type="OrthoDB" id="2332404at2759"/>
<dbReference type="InterPro" id="IPR052396">
    <property type="entry name" value="Meiotic_Drive_Suppr_Kinase"/>
</dbReference>
<dbReference type="InterPro" id="IPR045379">
    <property type="entry name" value="Crinkler_N"/>
</dbReference>
<feature type="domain" description="Protein kinase" evidence="6">
    <location>
        <begin position="382"/>
        <end position="685"/>
    </location>
</feature>
<dbReference type="InterPro" id="IPR008266">
    <property type="entry name" value="Tyr_kinase_AS"/>
</dbReference>
<evidence type="ECO:0000313" key="7">
    <source>
        <dbReference type="EMBL" id="GES96031.1"/>
    </source>
</evidence>
<dbReference type="PROSITE" id="PS50011">
    <property type="entry name" value="PROTEIN_KINASE_DOM"/>
    <property type="match status" value="1"/>
</dbReference>
<dbReference type="InterPro" id="IPR000719">
    <property type="entry name" value="Prot_kinase_dom"/>
</dbReference>
<name>A0A8H3M1R1_9GLOM</name>
<dbReference type="PANTHER" id="PTHR37171">
    <property type="entry name" value="SERINE/THREONINE-PROTEIN KINASE YRZF-RELATED"/>
    <property type="match status" value="1"/>
</dbReference>
<sequence>MSIILFCLVKGNTTANAFPVRIDKEQFIGDLKKAIKAEKQNDFAGVDADELKLWKKEIPDDQDDLLSNLILNDEPELLATREIGDYWTEKPPKRHIHVIVKLPLLSLEEALSCILPPITYSPKCTLSKTTTKVSGVPPTSVQLWNDFFKEVNRFRFDQQPRFERPQFIKNKVVLIEEDVRVAIDVNICMTLNDLTGPDCVYSRRPTDATGIPDFNCHRTELLILVMEAKRKHVLEDMGEQTLPEFYHTGKGKDVVQQIYNYMGENELRYGILTTYDNHWFLRREHTELWISKTLPLQSESPPVLKAYAYLTRQKENPNSPHPQVLVPVHGDNNSRVLRSHMKSPSNSSINQQPTSSNQLSSSAFGASSNTSVKQNNYSFSDFKFKSILGEGRSGKTLLCEFCGDMIALKSADLSKAPSYVLEEMQKEVEMYKDLADIQGKYIPKLVCYGYYGGGMSFVIGLTIVGSMLSDQKITEQQKTRAIKGLEAIHKHGILHNDIREENILINDKGVLYLIDFGMASREDTKKKRKLFDEEQLKLSQLLDGYIVHFIKKEGRISKSRKCQVNQLHNELRSTSHNSSNISTPNFNSVAEPTVTQHEKPLVDVEMDTSLPEEPIPEELAEVTVSAVNISVIDQCDQKSLEDKETVVFLDEEYKKKVSDEIRQRNREKKLLRESSTKGLSGDVFTKVNSASSVDKESRSHKKKEVENIVQDVFDFTMDRSEKKQPEGALHMTEISLTGREENNCLAELSSSDVLQNINRLYENACTAENERVKANQAEILCWRNFIIGLDNSIDEIMIKEKVGTKKAKGLIYDFILAHNPDTKRKTLYQRISRARKVYEFTEKIGIDKIKYIKTYSANSIAELSDSQIQTIVDYFSNNPNTELPDDQEGSIIDSEEEISCDQTDASEAVSATRAEVSIPTSPIPLTHLRLNVNSSDNSSRIGPVAVSTSPVPQINVSNRPGLPVSILPENPEEKRKHIIGLVLEKFPYLSLDDSDERRDTFNLDSSALCPLCNGDHKVNRSIFDEIKGEWGDGEYYGERTYRLKCRESFKPRIPIVSVKA</sequence>
<dbReference type="AlphaFoldDB" id="A0A8H3M1R1"/>
<protein>
    <submittedName>
        <fullName evidence="7">Kinase-like domain-containing protein</fullName>
    </submittedName>
</protein>
<dbReference type="PROSITE" id="PS00109">
    <property type="entry name" value="PROTEIN_KINASE_TYR"/>
    <property type="match status" value="1"/>
</dbReference>
<dbReference type="InterPro" id="IPR017441">
    <property type="entry name" value="Protein_kinase_ATP_BS"/>
</dbReference>
<organism evidence="7 8">
    <name type="scientific">Rhizophagus clarus</name>
    <dbReference type="NCBI Taxonomy" id="94130"/>
    <lineage>
        <taxon>Eukaryota</taxon>
        <taxon>Fungi</taxon>
        <taxon>Fungi incertae sedis</taxon>
        <taxon>Mucoromycota</taxon>
        <taxon>Glomeromycotina</taxon>
        <taxon>Glomeromycetes</taxon>
        <taxon>Glomerales</taxon>
        <taxon>Glomeraceae</taxon>
        <taxon>Rhizophagus</taxon>
    </lineage>
</organism>
<dbReference type="GO" id="GO:0005524">
    <property type="term" value="F:ATP binding"/>
    <property type="evidence" value="ECO:0007669"/>
    <property type="project" value="UniProtKB-UniRule"/>
</dbReference>
<dbReference type="SMART" id="SM00220">
    <property type="entry name" value="S_TKc"/>
    <property type="match status" value="1"/>
</dbReference>
<evidence type="ECO:0000256" key="5">
    <source>
        <dbReference type="SAM" id="MobiDB-lite"/>
    </source>
</evidence>
<dbReference type="SUPFAM" id="SSF56112">
    <property type="entry name" value="Protein kinase-like (PK-like)"/>
    <property type="match status" value="1"/>
</dbReference>
<evidence type="ECO:0000256" key="2">
    <source>
        <dbReference type="ARBA" id="ARBA00004613"/>
    </source>
</evidence>
<keyword evidence="7" id="KW-0418">Kinase</keyword>
<feature type="compositionally biased region" description="Polar residues" evidence="5">
    <location>
        <begin position="334"/>
        <end position="354"/>
    </location>
</feature>
<comment type="caution">
    <text evidence="7">The sequence shown here is derived from an EMBL/GenBank/DDBJ whole genome shotgun (WGS) entry which is preliminary data.</text>
</comment>
<proteinExistence type="predicted"/>
<reference evidence="7" key="1">
    <citation type="submission" date="2019-10" db="EMBL/GenBank/DDBJ databases">
        <title>Conservation and host-specific expression of non-tandemly repeated heterogenous ribosome RNA gene in arbuscular mycorrhizal fungi.</title>
        <authorList>
            <person name="Maeda T."/>
            <person name="Kobayashi Y."/>
            <person name="Nakagawa T."/>
            <person name="Ezawa T."/>
            <person name="Yamaguchi K."/>
            <person name="Bino T."/>
            <person name="Nishimoto Y."/>
            <person name="Shigenobu S."/>
            <person name="Kawaguchi M."/>
        </authorList>
    </citation>
    <scope>NUCLEOTIDE SEQUENCE</scope>
    <source>
        <strain evidence="7">HR1</strain>
    </source>
</reference>
<dbReference type="InterPro" id="IPR011009">
    <property type="entry name" value="Kinase-like_dom_sf"/>
</dbReference>
<dbReference type="GO" id="GO:0005576">
    <property type="term" value="C:extracellular region"/>
    <property type="evidence" value="ECO:0007669"/>
    <property type="project" value="UniProtKB-SubCell"/>
</dbReference>